<evidence type="ECO:0000256" key="14">
    <source>
        <dbReference type="ARBA" id="ARBA00044484"/>
    </source>
</evidence>
<dbReference type="GO" id="GO:0005737">
    <property type="term" value="C:cytoplasm"/>
    <property type="evidence" value="ECO:0007669"/>
    <property type="project" value="UniProtKB-ARBA"/>
</dbReference>
<evidence type="ECO:0000256" key="17">
    <source>
        <dbReference type="ARBA" id="ARBA00044554"/>
    </source>
</evidence>
<dbReference type="InterPro" id="IPR020583">
    <property type="entry name" value="Inositol_monoP_metal-BS"/>
</dbReference>
<evidence type="ECO:0000256" key="10">
    <source>
        <dbReference type="ARBA" id="ARBA00044465"/>
    </source>
</evidence>
<dbReference type="FunFam" id="3.30.540.10:FF:000012">
    <property type="entry name" value="Blast:Putative inositol monophosphatase 3"/>
    <property type="match status" value="1"/>
</dbReference>
<evidence type="ECO:0000256" key="4">
    <source>
        <dbReference type="ARBA" id="ARBA00022671"/>
    </source>
</evidence>
<comment type="catalytic activity">
    <reaction evidence="14">
        <text>3'-phosphoadenylyl sulfate + H2O = adenosine 5'-phosphosulfate + phosphate</text>
        <dbReference type="Rhea" id="RHEA:77639"/>
        <dbReference type="ChEBI" id="CHEBI:15377"/>
        <dbReference type="ChEBI" id="CHEBI:43474"/>
        <dbReference type="ChEBI" id="CHEBI:58243"/>
        <dbReference type="ChEBI" id="CHEBI:58339"/>
        <dbReference type="EC" id="3.1.3.7"/>
    </reaction>
    <physiologicalReaction direction="left-to-right" evidence="14">
        <dbReference type="Rhea" id="RHEA:77640"/>
    </physiologicalReaction>
</comment>
<dbReference type="InterPro" id="IPR050725">
    <property type="entry name" value="CysQ/Inositol_MonoPase"/>
</dbReference>
<comment type="catalytic activity">
    <reaction evidence="11">
        <text>adenosine 2',5'-bisphosphate + H2O = AMP + phosphate</text>
        <dbReference type="Rhea" id="RHEA:77643"/>
        <dbReference type="ChEBI" id="CHEBI:15377"/>
        <dbReference type="ChEBI" id="CHEBI:43474"/>
        <dbReference type="ChEBI" id="CHEBI:194156"/>
        <dbReference type="ChEBI" id="CHEBI:456215"/>
        <dbReference type="EC" id="3.1.3.7"/>
    </reaction>
    <physiologicalReaction direction="left-to-right" evidence="11">
        <dbReference type="Rhea" id="RHEA:77644"/>
    </physiologicalReaction>
</comment>
<dbReference type="GO" id="GO:0008441">
    <property type="term" value="F:3'(2'),5'-bisphosphate nucleotidase activity"/>
    <property type="evidence" value="ECO:0007669"/>
    <property type="project" value="UniProtKB-EC"/>
</dbReference>
<dbReference type="PRINTS" id="PR00377">
    <property type="entry name" value="IMPHPHTASES"/>
</dbReference>
<keyword evidence="4" id="KW-0452">Lithium</keyword>
<dbReference type="FunFam" id="3.40.190.80:FF:000006">
    <property type="entry name" value="Bisphosphate nucleotidase 1"/>
    <property type="match status" value="1"/>
</dbReference>
<dbReference type="InterPro" id="IPR020550">
    <property type="entry name" value="Inositol_monophosphatase_CS"/>
</dbReference>
<evidence type="ECO:0000313" key="20">
    <source>
        <dbReference type="Proteomes" id="UP001487740"/>
    </source>
</evidence>
<evidence type="ECO:0000256" key="13">
    <source>
        <dbReference type="ARBA" id="ARBA00044479"/>
    </source>
</evidence>
<evidence type="ECO:0000256" key="7">
    <source>
        <dbReference type="ARBA" id="ARBA00022842"/>
    </source>
</evidence>
<dbReference type="EMBL" id="JARAKH010000042">
    <property type="protein sequence ID" value="KAK8380488.1"/>
    <property type="molecule type" value="Genomic_DNA"/>
</dbReference>
<dbReference type="PROSITE" id="PS00629">
    <property type="entry name" value="IMP_1"/>
    <property type="match status" value="1"/>
</dbReference>
<comment type="catalytic activity">
    <reaction evidence="10">
        <text>1D-myo-inositol 1,3,4-trisphosphate + H2O = 1D-myo-inositol 3,4-bisphosphate + phosphate</text>
        <dbReference type="Rhea" id="RHEA:70319"/>
        <dbReference type="ChEBI" id="CHEBI:15377"/>
        <dbReference type="ChEBI" id="CHEBI:43474"/>
        <dbReference type="ChEBI" id="CHEBI:58414"/>
        <dbReference type="ChEBI" id="CHEBI:83241"/>
    </reaction>
    <physiologicalReaction direction="left-to-right" evidence="10">
        <dbReference type="Rhea" id="RHEA:70320"/>
    </physiologicalReaction>
</comment>
<keyword evidence="5 18" id="KW-0479">Metal-binding</keyword>
<feature type="binding site" evidence="18">
    <location>
        <position position="164"/>
    </location>
    <ligand>
        <name>Mg(2+)</name>
        <dbReference type="ChEBI" id="CHEBI:18420"/>
        <label>1</label>
        <note>catalytic</note>
    </ligand>
</feature>
<evidence type="ECO:0000256" key="15">
    <source>
        <dbReference type="ARBA" id="ARBA00044519"/>
    </source>
</evidence>
<evidence type="ECO:0000256" key="2">
    <source>
        <dbReference type="ARBA" id="ARBA00009759"/>
    </source>
</evidence>
<evidence type="ECO:0000256" key="11">
    <source>
        <dbReference type="ARBA" id="ARBA00044466"/>
    </source>
</evidence>
<dbReference type="SUPFAM" id="SSF56655">
    <property type="entry name" value="Carbohydrate phosphatase"/>
    <property type="match status" value="1"/>
</dbReference>
<evidence type="ECO:0000256" key="16">
    <source>
        <dbReference type="ARBA" id="ARBA00044544"/>
    </source>
</evidence>
<dbReference type="CDD" id="cd01640">
    <property type="entry name" value="IPPase"/>
    <property type="match status" value="1"/>
</dbReference>
<reference evidence="19 20" key="1">
    <citation type="submission" date="2023-03" db="EMBL/GenBank/DDBJ databases">
        <title>High-quality genome of Scylla paramamosain provides insights in environmental adaptation.</title>
        <authorList>
            <person name="Zhang L."/>
        </authorList>
    </citation>
    <scope>NUCLEOTIDE SEQUENCE [LARGE SCALE GENOMIC DNA]</scope>
    <source>
        <strain evidence="19">LZ_2023a</strain>
        <tissue evidence="19">Muscle</tissue>
    </source>
</reference>
<dbReference type="PANTHER" id="PTHR43028">
    <property type="entry name" value="3'(2'),5'-BISPHOSPHATE NUCLEOTIDASE 1"/>
    <property type="match status" value="1"/>
</dbReference>
<keyword evidence="6" id="KW-0378">Hydrolase</keyword>
<dbReference type="GO" id="GO:0046854">
    <property type="term" value="P:phosphatidylinositol phosphate biosynthetic process"/>
    <property type="evidence" value="ECO:0007669"/>
    <property type="project" value="InterPro"/>
</dbReference>
<protein>
    <recommendedName>
        <fullName evidence="8">3'(2'),5'-bisphosphate nucleotidase 1</fullName>
        <ecNumber evidence="15">3.1.3.57</ecNumber>
        <ecNumber evidence="3">3.1.3.7</ecNumber>
    </recommendedName>
    <alternativeName>
        <fullName evidence="16">3'-phosphoadenosine 5'-phosphate phosphatase</fullName>
    </alternativeName>
    <alternativeName>
        <fullName evidence="9">Bisphosphate 3'-nucleotidase 1</fullName>
    </alternativeName>
    <alternativeName>
        <fullName evidence="17">Inositol-polyphosphate 1-phosphatase</fullName>
    </alternativeName>
</protein>
<evidence type="ECO:0000256" key="5">
    <source>
        <dbReference type="ARBA" id="ARBA00022723"/>
    </source>
</evidence>
<dbReference type="Gene3D" id="3.30.540.10">
    <property type="entry name" value="Fructose-1,6-Bisphosphatase, subunit A, domain 1"/>
    <property type="match status" value="1"/>
</dbReference>
<dbReference type="Gene3D" id="3.40.190.80">
    <property type="match status" value="1"/>
</dbReference>
<evidence type="ECO:0000256" key="12">
    <source>
        <dbReference type="ARBA" id="ARBA00044478"/>
    </source>
</evidence>
<feature type="binding site" evidence="18">
    <location>
        <position position="311"/>
    </location>
    <ligand>
        <name>Mg(2+)</name>
        <dbReference type="ChEBI" id="CHEBI:18420"/>
        <label>1</label>
        <note>catalytic</note>
    </ligand>
</feature>
<evidence type="ECO:0000256" key="1">
    <source>
        <dbReference type="ARBA" id="ARBA00001946"/>
    </source>
</evidence>
<comment type="catalytic activity">
    <reaction evidence="13">
        <text>adenosine 3',5'-bisphosphate + H2O = AMP + phosphate</text>
        <dbReference type="Rhea" id="RHEA:10040"/>
        <dbReference type="ChEBI" id="CHEBI:15377"/>
        <dbReference type="ChEBI" id="CHEBI:43474"/>
        <dbReference type="ChEBI" id="CHEBI:58343"/>
        <dbReference type="ChEBI" id="CHEBI:456215"/>
        <dbReference type="EC" id="3.1.3.7"/>
    </reaction>
    <physiologicalReaction direction="left-to-right" evidence="13">
        <dbReference type="Rhea" id="RHEA:10041"/>
    </physiologicalReaction>
</comment>
<evidence type="ECO:0000256" key="18">
    <source>
        <dbReference type="PIRSR" id="PIRSR600760-2"/>
    </source>
</evidence>
<gene>
    <name evidence="19" type="ORF">O3P69_016823</name>
</gene>
<organism evidence="19 20">
    <name type="scientific">Scylla paramamosain</name>
    <name type="common">Mud crab</name>
    <dbReference type="NCBI Taxonomy" id="85552"/>
    <lineage>
        <taxon>Eukaryota</taxon>
        <taxon>Metazoa</taxon>
        <taxon>Ecdysozoa</taxon>
        <taxon>Arthropoda</taxon>
        <taxon>Crustacea</taxon>
        <taxon>Multicrustacea</taxon>
        <taxon>Malacostraca</taxon>
        <taxon>Eumalacostraca</taxon>
        <taxon>Eucarida</taxon>
        <taxon>Decapoda</taxon>
        <taxon>Pleocyemata</taxon>
        <taxon>Brachyura</taxon>
        <taxon>Eubrachyura</taxon>
        <taxon>Portunoidea</taxon>
        <taxon>Portunidae</taxon>
        <taxon>Portuninae</taxon>
        <taxon>Scylla</taxon>
    </lineage>
</organism>
<feature type="binding site" evidence="18">
    <location>
        <position position="161"/>
    </location>
    <ligand>
        <name>Mg(2+)</name>
        <dbReference type="ChEBI" id="CHEBI:18420"/>
        <label>1</label>
        <note>catalytic</note>
    </ligand>
</feature>
<evidence type="ECO:0000256" key="6">
    <source>
        <dbReference type="ARBA" id="ARBA00022801"/>
    </source>
</evidence>
<dbReference type="Pfam" id="PF00459">
    <property type="entry name" value="Inositol_P"/>
    <property type="match status" value="1"/>
</dbReference>
<proteinExistence type="inferred from homology"/>
<evidence type="ECO:0000256" key="3">
    <source>
        <dbReference type="ARBA" id="ARBA00012633"/>
    </source>
</evidence>
<dbReference type="EC" id="3.1.3.7" evidence="3"/>
<accession>A0AAW0SYT7</accession>
<keyword evidence="20" id="KW-1185">Reference proteome</keyword>
<dbReference type="EC" id="3.1.3.57" evidence="15"/>
<evidence type="ECO:0000313" key="19">
    <source>
        <dbReference type="EMBL" id="KAK8380488.1"/>
    </source>
</evidence>
<comment type="cofactor">
    <cofactor evidence="1 18">
        <name>Mg(2+)</name>
        <dbReference type="ChEBI" id="CHEBI:18420"/>
    </cofactor>
</comment>
<evidence type="ECO:0000256" key="9">
    <source>
        <dbReference type="ARBA" id="ARBA00041815"/>
    </source>
</evidence>
<dbReference type="PANTHER" id="PTHR43028:SF5">
    <property type="entry name" value="3'(2'),5'-BISPHOSPHATE NUCLEOTIDASE 1"/>
    <property type="match status" value="1"/>
</dbReference>
<dbReference type="PROSITE" id="PS00630">
    <property type="entry name" value="IMP_2"/>
    <property type="match status" value="1"/>
</dbReference>
<sequence length="374" mass="39593">MERNTSQGKHVGVQQINFLIPVQEDSERPCTSPRFPRNMSVAAHTTPLLSRVVGYSVAIANNAGRIIRDIMKRGELGIVEKESARDLQTEADRAAQRSIITSLQKCFPKSTIIGEEGEDEVKDLSGQVFDPSSDSSSSISSIACPPQLTTVAEEELVIWVDPLDGTAEYTQAHECRISGHLGVCKTLGLSCESLLDHVTVLIGIASGGKAVGGVIHQPYYNYQNPGAELGRTIWGIVGGSVGGMPIVAPPEGKVIVTTTRSHSSSTVNDAVAAVSPTEVLRVGGAGHKVMLLLEGKAHVYVFASPGCKKWDTCAPQAILEAAGGILTDIKGDPIPYHATVAHRNSTGVLASAAGQDHQAFLAKIPQHVKDNLKA</sequence>
<dbReference type="GO" id="GO:0046872">
    <property type="term" value="F:metal ion binding"/>
    <property type="evidence" value="ECO:0007669"/>
    <property type="project" value="UniProtKB-KW"/>
</dbReference>
<dbReference type="GO" id="GO:0004441">
    <property type="term" value="F:inositol-1,4-bisphosphate 1-phosphatase activity"/>
    <property type="evidence" value="ECO:0007669"/>
    <property type="project" value="UniProtKB-EC"/>
</dbReference>
<dbReference type="Proteomes" id="UP001487740">
    <property type="component" value="Unassembled WGS sequence"/>
</dbReference>
<comment type="similarity">
    <text evidence="2">Belongs to the inositol monophosphatase superfamily.</text>
</comment>
<comment type="caution">
    <text evidence="19">The sequence shown here is derived from an EMBL/GenBank/DDBJ whole genome shotgun (WGS) entry which is preliminary data.</text>
</comment>
<feature type="binding site" evidence="18">
    <location>
        <position position="163"/>
    </location>
    <ligand>
        <name>Mg(2+)</name>
        <dbReference type="ChEBI" id="CHEBI:18420"/>
        <label>1</label>
        <note>catalytic</note>
    </ligand>
</feature>
<evidence type="ECO:0000256" key="8">
    <source>
        <dbReference type="ARBA" id="ARBA00040342"/>
    </source>
</evidence>
<feature type="binding site" evidence="18">
    <location>
        <position position="115"/>
    </location>
    <ligand>
        <name>Mg(2+)</name>
        <dbReference type="ChEBI" id="CHEBI:18420"/>
        <label>1</label>
        <note>catalytic</note>
    </ligand>
</feature>
<comment type="catalytic activity">
    <reaction evidence="12">
        <text>1D-myo-inositol 1,4-bisphosphate + H2O = 1D-myo-inositol 4-phosphate + phosphate</text>
        <dbReference type="Rhea" id="RHEA:15553"/>
        <dbReference type="ChEBI" id="CHEBI:15377"/>
        <dbReference type="ChEBI" id="CHEBI:43474"/>
        <dbReference type="ChEBI" id="CHEBI:58282"/>
        <dbReference type="ChEBI" id="CHEBI:58469"/>
        <dbReference type="EC" id="3.1.3.57"/>
    </reaction>
    <physiologicalReaction direction="left-to-right" evidence="12">
        <dbReference type="Rhea" id="RHEA:15554"/>
    </physiologicalReaction>
</comment>
<dbReference type="InterPro" id="IPR000760">
    <property type="entry name" value="Inositol_monophosphatase-like"/>
</dbReference>
<dbReference type="AlphaFoldDB" id="A0AAW0SYT7"/>
<name>A0AAW0SYT7_SCYPA</name>
<keyword evidence="7 18" id="KW-0460">Magnesium</keyword>